<evidence type="ECO:0000256" key="5">
    <source>
        <dbReference type="ARBA" id="ARBA00023136"/>
    </source>
</evidence>
<dbReference type="InterPro" id="IPR027417">
    <property type="entry name" value="P-loop_NTPase"/>
</dbReference>
<dbReference type="Gene3D" id="3.40.50.300">
    <property type="entry name" value="P-loop containing nucleotide triphosphate hydrolases"/>
    <property type="match status" value="2"/>
</dbReference>
<dbReference type="SUPFAM" id="SSF52540">
    <property type="entry name" value="P-loop containing nucleoside triphosphate hydrolases"/>
    <property type="match status" value="2"/>
</dbReference>
<evidence type="ECO:0000256" key="2">
    <source>
        <dbReference type="ARBA" id="ARBA00022741"/>
    </source>
</evidence>
<dbReference type="PANTHER" id="PTHR10465:SF0">
    <property type="entry name" value="SARCALUMENIN"/>
    <property type="match status" value="1"/>
</dbReference>
<feature type="domain" description="Dynamin N-terminal" evidence="6">
    <location>
        <begin position="637"/>
        <end position="862"/>
    </location>
</feature>
<feature type="domain" description="Dynamin N-terminal" evidence="6">
    <location>
        <begin position="59"/>
        <end position="205"/>
    </location>
</feature>
<evidence type="ECO:0000313" key="7">
    <source>
        <dbReference type="EMBL" id="RDW19590.1"/>
    </source>
</evidence>
<comment type="caution">
    <text evidence="7">The sequence shown here is derived from an EMBL/GenBank/DDBJ whole genome shotgun (WGS) entry which is preliminary data.</text>
</comment>
<evidence type="ECO:0000256" key="3">
    <source>
        <dbReference type="ARBA" id="ARBA00022801"/>
    </source>
</evidence>
<dbReference type="Pfam" id="PF00350">
    <property type="entry name" value="Dynamin_N"/>
    <property type="match status" value="2"/>
</dbReference>
<reference evidence="8" key="1">
    <citation type="submission" date="2017-11" db="EMBL/GenBank/DDBJ databases">
        <authorList>
            <person name="Zhu W."/>
        </authorList>
    </citation>
    <scope>NUCLEOTIDE SEQUENCE [LARGE SCALE GENOMIC DNA]</scope>
    <source>
        <strain evidence="8">CAU 1183</strain>
    </source>
</reference>
<sequence>MGYGKGLKTMKLKEEIKSQTTFPHLVALYQLMIDNGDQATAEKIIDLYEKLEKEEFTISFSGHFSAGKSSMINALIGADLLAKSPVPTSANIVKISAGDGSALVYFHNDDVIEFKEPYDLDMIKAYSMDKDTIKKIEIRTSEDVIPAGVSIMDTPGIDAADDADRLITEASLHLVDVLFYVMDYNHVQSEVNLRFLKSIQEKGIPFYTIINQIDKHDESEISFKQYVSKIKQTFDQWNLFPKDIYFTSLLDETIQYSQFSRLKHFLYEQIFEGKNRLFQMDQSIQQVVSEHKGFLKQKYEESTIDLNPYTTTQIETSKLEIESLTTRMDELQQIPLAFEKDFNHEIHATLDNAYIMPASLRDKVESFLESQQKNFKVGFFSSAKKIADEKNNRLSDFLSTLQGNIDALIQWKLREKILKLANQYGIQNSDLQKQIQALSIIFNATDIIEIIKSGAKVNGDYVLIYTKDVTADIKQKFNQAAKQLLGRLKTNLEEELRVKIEKVNSLLVEHKQILATQGKYDSLQVELDAQYRQLEQQLESPNPSQFAYELLETAREKQQNMIKQVSSPLPNAITVKESEPEERHREETKQAKNFELDSILKNLEETIHVIEDLPSFASLKQDLMNRQDQLTNRTFTIALFGAFSAGKSSFANALMGENVLPVSPNPTTAVVNRIRPVTETSKHGDVIISLKDEDSLVNDLRLITKKFSPKEMTLEGLLAWVKANRIHQDEKLNKMYQSHLQAMLAGFEANQANIGKQLTISLEEFAAYVTDETMACYFEAIDLYYDCSLTRQGIVLVDTPGADSVNARHTNVAFDYIKHADAILYVTYYNHALSRADRDFLLQLGRVKESFELDKMFFIVNAADLASDQKELEMVTDYVQEQLLQLGIRLPNLYPVSSKNALIDKQSNQRLNQQMQYFENHFYQFIHHDLTALTVESARWDITRTFQTMKHSIETLQLDENQKDAYKQRLIMKKEQLVTEITSIKATVNEERLIQKIDKQLYFVIERLSIRFHDMYKEFFNPTTVTDSGRMARVQLRNNLEGLIDYVANELYQELQAISLRIEQFTQGEVSNVYKYIMNKGKQADSIFVLPNFSGFDMETPKYEHGFYSLDFGIFDGAIATFKGTKAFFEKNEKEQLKEQLYTILLPIVKDYINLNKATMLEYYVEALNRFVMDIKDNAIDSVTVLLDSHLKMMVTAMELSILSEKEEKLKAIIEQ</sequence>
<evidence type="ECO:0000259" key="6">
    <source>
        <dbReference type="Pfam" id="PF00350"/>
    </source>
</evidence>
<evidence type="ECO:0000313" key="8">
    <source>
        <dbReference type="Proteomes" id="UP000257143"/>
    </source>
</evidence>
<evidence type="ECO:0000256" key="1">
    <source>
        <dbReference type="ARBA" id="ARBA00004370"/>
    </source>
</evidence>
<keyword evidence="3" id="KW-0378">Hydrolase</keyword>
<evidence type="ECO:0000256" key="4">
    <source>
        <dbReference type="ARBA" id="ARBA00023134"/>
    </source>
</evidence>
<dbReference type="EMBL" id="PIOC01000012">
    <property type="protein sequence ID" value="RDW19590.1"/>
    <property type="molecule type" value="Genomic_DNA"/>
</dbReference>
<organism evidence="7 8">
    <name type="scientific">Oceanobacillus arenosus</name>
    <dbReference type="NCBI Taxonomy" id="1229153"/>
    <lineage>
        <taxon>Bacteria</taxon>
        <taxon>Bacillati</taxon>
        <taxon>Bacillota</taxon>
        <taxon>Bacilli</taxon>
        <taxon>Bacillales</taxon>
        <taxon>Bacillaceae</taxon>
        <taxon>Oceanobacillus</taxon>
    </lineage>
</organism>
<dbReference type="InterPro" id="IPR027094">
    <property type="entry name" value="Mitofusin_fam"/>
</dbReference>
<dbReference type="CDD" id="cd09912">
    <property type="entry name" value="DLP_2"/>
    <property type="match status" value="2"/>
</dbReference>
<dbReference type="Proteomes" id="UP000257143">
    <property type="component" value="Unassembled WGS sequence"/>
</dbReference>
<dbReference type="GO" id="GO:0005525">
    <property type="term" value="F:GTP binding"/>
    <property type="evidence" value="ECO:0007669"/>
    <property type="project" value="UniProtKB-KW"/>
</dbReference>
<gene>
    <name evidence="7" type="ORF">CWR48_07665</name>
</gene>
<keyword evidence="8" id="KW-1185">Reference proteome</keyword>
<name>A0A3D8PTV9_9BACI</name>
<dbReference type="InterPro" id="IPR045063">
    <property type="entry name" value="Dynamin_N"/>
</dbReference>
<keyword evidence="4" id="KW-0342">GTP-binding</keyword>
<protein>
    <recommendedName>
        <fullName evidence="6">Dynamin N-terminal domain-containing protein</fullName>
    </recommendedName>
</protein>
<accession>A0A3D8PTV9</accession>
<keyword evidence="5" id="KW-0472">Membrane</keyword>
<proteinExistence type="predicted"/>
<dbReference type="AlphaFoldDB" id="A0A3D8PTV9"/>
<dbReference type="GO" id="GO:0016020">
    <property type="term" value="C:membrane"/>
    <property type="evidence" value="ECO:0007669"/>
    <property type="project" value="UniProtKB-SubCell"/>
</dbReference>
<dbReference type="GO" id="GO:0003924">
    <property type="term" value="F:GTPase activity"/>
    <property type="evidence" value="ECO:0007669"/>
    <property type="project" value="InterPro"/>
</dbReference>
<comment type="subcellular location">
    <subcellularLocation>
        <location evidence="1">Membrane</location>
    </subcellularLocation>
</comment>
<keyword evidence="2" id="KW-0547">Nucleotide-binding</keyword>
<dbReference type="PANTHER" id="PTHR10465">
    <property type="entry name" value="TRANSMEMBRANE GTPASE FZO1"/>
    <property type="match status" value="1"/>
</dbReference>